<keyword evidence="5" id="KW-1185">Reference proteome</keyword>
<feature type="compositionally biased region" description="Polar residues" evidence="3">
    <location>
        <begin position="26"/>
        <end position="40"/>
    </location>
</feature>
<dbReference type="Proteomes" id="UP000242519">
    <property type="component" value="Unassembled WGS sequence"/>
</dbReference>
<evidence type="ECO:0000256" key="3">
    <source>
        <dbReference type="SAM" id="MobiDB-lite"/>
    </source>
</evidence>
<dbReference type="InterPro" id="IPR018793">
    <property type="entry name" value="Cyt_c_oxidase_assmbl_Pet191"/>
</dbReference>
<accession>A0A218Z6R2</accession>
<evidence type="ECO:0000313" key="4">
    <source>
        <dbReference type="EMBL" id="OWP03747.1"/>
    </source>
</evidence>
<evidence type="ECO:0000313" key="5">
    <source>
        <dbReference type="Proteomes" id="UP000242519"/>
    </source>
</evidence>
<feature type="compositionally biased region" description="Basic and acidic residues" evidence="3">
    <location>
        <begin position="42"/>
        <end position="53"/>
    </location>
</feature>
<gene>
    <name evidence="4" type="ORF">B2J93_7234</name>
</gene>
<feature type="region of interest" description="Disordered" evidence="3">
    <location>
        <begin position="1"/>
        <end position="111"/>
    </location>
</feature>
<dbReference type="PANTHER" id="PTHR28627:SF1">
    <property type="entry name" value="CYTOCHROME C OXIDASE ASSEMBLY FACTOR 5"/>
    <property type="match status" value="1"/>
</dbReference>
<name>A0A218Z6R2_9HELO</name>
<dbReference type="GO" id="GO:0005739">
    <property type="term" value="C:mitochondrion"/>
    <property type="evidence" value="ECO:0007669"/>
    <property type="project" value="TreeGrafter"/>
</dbReference>
<dbReference type="InParanoid" id="A0A218Z6R2"/>
<dbReference type="STRING" id="503106.A0A218Z6R2"/>
<sequence>MKLYSQSPSIHPRSNPASNTASTNSKHQTTMELPVSTTLPSPERKNPVRHDSHSSTQLARPSQPPPAAKHHAAARLQSPARTCCSCGRSAARSTPRSSTAASTRSLELSQERRATGEEILTVPLLFSLLGRVRDGADLPLEHVWKSGSRGTMPSSCQDIRAALAQCLQESDCVMIQRNKPGDCLRPPLLDSMPTKCQQLKKGLGECKRGMVDMRKRFRGNQPITVSKELEGGASEAGQLYAGRPAFAGAVKETEGREPEVRDWREVENEKFRKGL</sequence>
<comment type="similarity">
    <text evidence="1">Belongs to the PET191 family.</text>
</comment>
<reference evidence="4 5" key="1">
    <citation type="submission" date="2017-04" db="EMBL/GenBank/DDBJ databases">
        <title>Draft genome sequence of Marssonina coronaria NL1: causal agent of apple blotch.</title>
        <authorList>
            <person name="Cheng Q."/>
        </authorList>
    </citation>
    <scope>NUCLEOTIDE SEQUENCE [LARGE SCALE GENOMIC DNA]</scope>
    <source>
        <strain evidence="4 5">NL1</strain>
    </source>
</reference>
<dbReference type="EMBL" id="MZNU01000168">
    <property type="protein sequence ID" value="OWP03747.1"/>
    <property type="molecule type" value="Genomic_DNA"/>
</dbReference>
<feature type="compositionally biased region" description="Low complexity" evidence="3">
    <location>
        <begin position="88"/>
        <end position="105"/>
    </location>
</feature>
<protein>
    <recommendedName>
        <fullName evidence="6">Cytochrome c oxidase assembly protein</fullName>
    </recommendedName>
</protein>
<feature type="compositionally biased region" description="Low complexity" evidence="3">
    <location>
        <begin position="14"/>
        <end position="25"/>
    </location>
</feature>
<evidence type="ECO:0000256" key="2">
    <source>
        <dbReference type="ARBA" id="ARBA00023157"/>
    </source>
</evidence>
<dbReference type="GO" id="GO:0033617">
    <property type="term" value="P:mitochondrial respiratory chain complex IV assembly"/>
    <property type="evidence" value="ECO:0007669"/>
    <property type="project" value="TreeGrafter"/>
</dbReference>
<evidence type="ECO:0008006" key="6">
    <source>
        <dbReference type="Google" id="ProtNLM"/>
    </source>
</evidence>
<comment type="caution">
    <text evidence="4">The sequence shown here is derived from an EMBL/GenBank/DDBJ whole genome shotgun (WGS) entry which is preliminary data.</text>
</comment>
<organism evidence="4 5">
    <name type="scientific">Diplocarpon coronariae</name>
    <dbReference type="NCBI Taxonomy" id="2795749"/>
    <lineage>
        <taxon>Eukaryota</taxon>
        <taxon>Fungi</taxon>
        <taxon>Dikarya</taxon>
        <taxon>Ascomycota</taxon>
        <taxon>Pezizomycotina</taxon>
        <taxon>Leotiomycetes</taxon>
        <taxon>Helotiales</taxon>
        <taxon>Drepanopezizaceae</taxon>
        <taxon>Diplocarpon</taxon>
    </lineage>
</organism>
<proteinExistence type="inferred from homology"/>
<dbReference type="AlphaFoldDB" id="A0A218Z6R2"/>
<keyword evidence="2" id="KW-1015">Disulfide bond</keyword>
<dbReference type="Pfam" id="PF10203">
    <property type="entry name" value="Pet191_N"/>
    <property type="match status" value="1"/>
</dbReference>
<dbReference type="OrthoDB" id="282149at2759"/>
<evidence type="ECO:0000256" key="1">
    <source>
        <dbReference type="ARBA" id="ARBA00007785"/>
    </source>
</evidence>
<dbReference type="PANTHER" id="PTHR28627">
    <property type="entry name" value="CYTOCHROME C OXIDASE ASSEMBLY FACTOR 5"/>
    <property type="match status" value="1"/>
</dbReference>